<sequence length="539" mass="60113">MERTRISARALVLGALAAAVLLVSGCDFIEYQDGISGAEGVYSVALSQEGRVIRAEVSLNWETWQETVAKKEADGVPLSLPTDLFLWLRLMPARDNYGYGGDASFYPAARKRIDPAVFYVEGSDPVVLEFDLGYLARNYIVPELWPERLDGDKTDDPNYNWDYDPNKDVDALEVMVADGYAHSEDAYTYHTVRTESAYSAVRPNDYSASQFTFPSSLPRGIGRSKITGLYYDENNPGHDYEYTPVILPTPGLKFSAEESWGGQEYTLVYSPGEGEEFTQVQVDGVPWSTPVLDDSNASENDNGKLTWRIIFEPSGDPWYVDTSGGSQLVHIPGSANTWIGFSVQGGSYQYTETYYRGYPITTILDNETFDGFNLLTEPGDSNWYLGTLNSGTQVPPSPDDSTGWVLGLGAEPGFESPYEANRYDSAVLFSLSDTEAQAITDNQNLVLSFDRFKDLDYGYYDYVQLEVVPDDPWGSTRYFTSWWGPQDIAEKGGWFRETISMSGWDLPDSGFSVELRFFSNGWGTGKGFFVDNLSAYVLE</sequence>
<dbReference type="Proteomes" id="UP000029692">
    <property type="component" value="Unassembled WGS sequence"/>
</dbReference>
<dbReference type="EMBL" id="JNUP01000069">
    <property type="protein sequence ID" value="KGE71103.1"/>
    <property type="molecule type" value="Genomic_DNA"/>
</dbReference>
<reference evidence="1 2" key="1">
    <citation type="submission" date="2014-05" db="EMBL/GenBank/DDBJ databases">
        <title>De novo Genome Sequence of Spirocheata sp.</title>
        <authorList>
            <person name="Shivani Y."/>
            <person name="Subhash Y."/>
            <person name="Tushar L."/>
            <person name="Sasikala C."/>
            <person name="Ramana C.V."/>
        </authorList>
    </citation>
    <scope>NUCLEOTIDE SEQUENCE [LARGE SCALE GENOMIC DNA]</scope>
    <source>
        <strain evidence="1 2">JC230</strain>
    </source>
</reference>
<keyword evidence="2" id="KW-1185">Reference proteome</keyword>
<gene>
    <name evidence="1" type="ORF">DC28_12690</name>
</gene>
<dbReference type="PROSITE" id="PS51257">
    <property type="entry name" value="PROKAR_LIPOPROTEIN"/>
    <property type="match status" value="1"/>
</dbReference>
<dbReference type="STRING" id="1480694.DC28_12690"/>
<organism evidence="1 2">
    <name type="scientific">Spirochaeta lutea</name>
    <dbReference type="NCBI Taxonomy" id="1480694"/>
    <lineage>
        <taxon>Bacteria</taxon>
        <taxon>Pseudomonadati</taxon>
        <taxon>Spirochaetota</taxon>
        <taxon>Spirochaetia</taxon>
        <taxon>Spirochaetales</taxon>
        <taxon>Spirochaetaceae</taxon>
        <taxon>Spirochaeta</taxon>
    </lineage>
</organism>
<accession>A0A098QUM3</accession>
<proteinExistence type="predicted"/>
<protein>
    <submittedName>
        <fullName evidence="1">Uncharacterized protein</fullName>
    </submittedName>
</protein>
<evidence type="ECO:0000313" key="2">
    <source>
        <dbReference type="Proteomes" id="UP000029692"/>
    </source>
</evidence>
<name>A0A098QUM3_9SPIO</name>
<comment type="caution">
    <text evidence="1">The sequence shown here is derived from an EMBL/GenBank/DDBJ whole genome shotgun (WGS) entry which is preliminary data.</text>
</comment>
<dbReference type="RefSeq" id="WP_037549182.1">
    <property type="nucleotide sequence ID" value="NZ_JNUP01000069.1"/>
</dbReference>
<dbReference type="AlphaFoldDB" id="A0A098QUM3"/>
<evidence type="ECO:0000313" key="1">
    <source>
        <dbReference type="EMBL" id="KGE71103.1"/>
    </source>
</evidence>